<feature type="compositionally biased region" description="Polar residues" evidence="1">
    <location>
        <begin position="29"/>
        <end position="42"/>
    </location>
</feature>
<proteinExistence type="predicted"/>
<dbReference type="EMBL" id="QGKX02002183">
    <property type="protein sequence ID" value="KAF3488100.1"/>
    <property type="molecule type" value="Genomic_DNA"/>
</dbReference>
<gene>
    <name evidence="2" type="ORF">F2Q69_00051991</name>
</gene>
<accession>A0A8S9N5W6</accession>
<organism evidence="2 3">
    <name type="scientific">Brassica cretica</name>
    <name type="common">Mustard</name>
    <dbReference type="NCBI Taxonomy" id="69181"/>
    <lineage>
        <taxon>Eukaryota</taxon>
        <taxon>Viridiplantae</taxon>
        <taxon>Streptophyta</taxon>
        <taxon>Embryophyta</taxon>
        <taxon>Tracheophyta</taxon>
        <taxon>Spermatophyta</taxon>
        <taxon>Magnoliopsida</taxon>
        <taxon>eudicotyledons</taxon>
        <taxon>Gunneridae</taxon>
        <taxon>Pentapetalae</taxon>
        <taxon>rosids</taxon>
        <taxon>malvids</taxon>
        <taxon>Brassicales</taxon>
        <taxon>Brassicaceae</taxon>
        <taxon>Brassiceae</taxon>
        <taxon>Brassica</taxon>
    </lineage>
</organism>
<dbReference type="AlphaFoldDB" id="A0A8S9N5W6"/>
<comment type="caution">
    <text evidence="2">The sequence shown here is derived from an EMBL/GenBank/DDBJ whole genome shotgun (WGS) entry which is preliminary data.</text>
</comment>
<dbReference type="Proteomes" id="UP000712600">
    <property type="component" value="Unassembled WGS sequence"/>
</dbReference>
<feature type="compositionally biased region" description="Basic and acidic residues" evidence="1">
    <location>
        <begin position="12"/>
        <end position="28"/>
    </location>
</feature>
<name>A0A8S9N5W6_BRACR</name>
<protein>
    <submittedName>
        <fullName evidence="2">Uncharacterized protein</fullName>
    </submittedName>
</protein>
<evidence type="ECO:0000313" key="2">
    <source>
        <dbReference type="EMBL" id="KAF3488100.1"/>
    </source>
</evidence>
<feature type="region of interest" description="Disordered" evidence="1">
    <location>
        <begin position="1"/>
        <end position="42"/>
    </location>
</feature>
<evidence type="ECO:0000256" key="1">
    <source>
        <dbReference type="SAM" id="MobiDB-lite"/>
    </source>
</evidence>
<sequence length="281" mass="30962">MFRPPSANELIPIKEGDSVTEVSPKDTSQRLVSSTEVFGPSSPSTDAVMQLYEGFRFSTRFEHEISSPPPYSSAPSAVPGTERRRETFRRVLFLGVSETSQGFLFSYDDRFALSVSLMLTSTTSSLRFSPPPSCNAVALLLRLNISASLNKDGGFSQRALETLGSLSNKQIQERKLLPARIEALIFEELEDLLLRRLALVLAGAAAGTCSSLTLTEDYIITLSKLLIRAHGDLQLKRRREVKVESKLIAKFSKGGYHLELFLEIKEAVLASTSWPAFTSPA</sequence>
<reference evidence="2" key="1">
    <citation type="submission" date="2019-12" db="EMBL/GenBank/DDBJ databases">
        <title>Genome sequencing and annotation of Brassica cretica.</title>
        <authorList>
            <person name="Studholme D.J."/>
            <person name="Sarris P."/>
        </authorList>
    </citation>
    <scope>NUCLEOTIDE SEQUENCE</scope>
    <source>
        <strain evidence="2">PFS-109/04</strain>
        <tissue evidence="2">Leaf</tissue>
    </source>
</reference>
<evidence type="ECO:0000313" key="3">
    <source>
        <dbReference type="Proteomes" id="UP000712600"/>
    </source>
</evidence>